<reference evidence="3" key="3">
    <citation type="submission" date="2016-06" db="UniProtKB">
        <authorList>
            <consortium name="WormBaseParasite"/>
        </authorList>
    </citation>
    <scope>IDENTIFICATION</scope>
</reference>
<dbReference type="Proteomes" id="UP000050741">
    <property type="component" value="Unassembled WGS sequence"/>
</dbReference>
<protein>
    <submittedName>
        <fullName evidence="3">60S ribosomal protein L29</fullName>
    </submittedName>
</protein>
<evidence type="ECO:0000313" key="2">
    <source>
        <dbReference type="Proteomes" id="UP000050741"/>
    </source>
</evidence>
<reference evidence="2" key="1">
    <citation type="submission" date="2013-12" db="EMBL/GenBank/DDBJ databases">
        <authorList>
            <person name="Aslett M."/>
        </authorList>
    </citation>
    <scope>NUCLEOTIDE SEQUENCE [LARGE SCALE GENOMIC DNA]</scope>
    <source>
        <strain evidence="2">Lindley</strain>
    </source>
</reference>
<evidence type="ECO:0000313" key="3">
    <source>
        <dbReference type="WBParaSite" id="GPLIN_000718700"/>
    </source>
</evidence>
<dbReference type="WBParaSite" id="GPLIN_000718700">
    <property type="protein sequence ID" value="GPLIN_000718700"/>
    <property type="gene ID" value="GPLIN_000718700"/>
</dbReference>
<organism evidence="2 3">
    <name type="scientific">Globodera pallida</name>
    <name type="common">Potato cyst nematode worm</name>
    <name type="synonym">Heterodera pallida</name>
    <dbReference type="NCBI Taxonomy" id="36090"/>
    <lineage>
        <taxon>Eukaryota</taxon>
        <taxon>Metazoa</taxon>
        <taxon>Ecdysozoa</taxon>
        <taxon>Nematoda</taxon>
        <taxon>Chromadorea</taxon>
        <taxon>Rhabditida</taxon>
        <taxon>Tylenchina</taxon>
        <taxon>Tylenchomorpha</taxon>
        <taxon>Tylenchoidea</taxon>
        <taxon>Heteroderidae</taxon>
        <taxon>Heteroderinae</taxon>
        <taxon>Globodera</taxon>
    </lineage>
</organism>
<reference evidence="2" key="2">
    <citation type="submission" date="2014-05" db="EMBL/GenBank/DDBJ databases">
        <title>The genome and life-stage specific transcriptomes of Globodera pallida elucidate key aspects of plant parasitism by a cyst nematode.</title>
        <authorList>
            <person name="Cotton J.A."/>
            <person name="Lilley C.J."/>
            <person name="Jones L.M."/>
            <person name="Kikuchi T."/>
            <person name="Reid A.J."/>
            <person name="Thorpe P."/>
            <person name="Tsai I.J."/>
            <person name="Beasley H."/>
            <person name="Blok V."/>
            <person name="Cock P.J.A."/>
            <person name="Van den Akker S.E."/>
            <person name="Holroyd N."/>
            <person name="Hunt M."/>
            <person name="Mantelin S."/>
            <person name="Naghra H."/>
            <person name="Pain A."/>
            <person name="Palomares-Rius J.E."/>
            <person name="Zarowiecki M."/>
            <person name="Berriman M."/>
            <person name="Jones J.T."/>
            <person name="Urwin P.E."/>
        </authorList>
    </citation>
    <scope>NUCLEOTIDE SEQUENCE [LARGE SCALE GENOMIC DNA]</scope>
    <source>
        <strain evidence="2">Lindley</strain>
    </source>
</reference>
<name>A0A183C2U3_GLOPA</name>
<proteinExistence type="predicted"/>
<keyword evidence="2" id="KW-1185">Reference proteome</keyword>
<accession>A0A183C2U3</accession>
<sequence length="116" mass="13865">MMKILLRWSGRKIRAHPHRKLLTHRRFPKPPKLHDNPPTLHRATQAHRQAHQKKGKAPTFQKRILAIGHFLRLQVLCRICLVHPLKNPNFRRQCTTHQQHRHIIRPINPMIKLLGR</sequence>
<feature type="region of interest" description="Disordered" evidence="1">
    <location>
        <begin position="26"/>
        <end position="58"/>
    </location>
</feature>
<evidence type="ECO:0000256" key="1">
    <source>
        <dbReference type="SAM" id="MobiDB-lite"/>
    </source>
</evidence>
<dbReference type="AlphaFoldDB" id="A0A183C2U3"/>
<feature type="compositionally biased region" description="Basic residues" evidence="1">
    <location>
        <begin position="44"/>
        <end position="56"/>
    </location>
</feature>